<dbReference type="Gene3D" id="2.60.40.150">
    <property type="entry name" value="C2 domain"/>
    <property type="match status" value="1"/>
</dbReference>
<protein>
    <recommendedName>
        <fullName evidence="7">Ras-GAP domain-containing protein</fullName>
    </recommendedName>
</protein>
<keyword evidence="1" id="KW-0343">GTPase activation</keyword>
<dbReference type="GO" id="GO:0005096">
    <property type="term" value="F:GTPase activator activity"/>
    <property type="evidence" value="ECO:0007669"/>
    <property type="project" value="UniProtKB-KW"/>
</dbReference>
<dbReference type="SUPFAM" id="SSF49562">
    <property type="entry name" value="C2 domain (Calcium/lipid-binding domain, CaLB)"/>
    <property type="match status" value="2"/>
</dbReference>
<reference evidence="5 6" key="1">
    <citation type="journal article" date="2015" name="Genome Biol.">
        <title>Comparative genomics of Steinernema reveals deeply conserved gene regulatory networks.</title>
        <authorList>
            <person name="Dillman A.R."/>
            <person name="Macchietto M."/>
            <person name="Porter C.F."/>
            <person name="Rogers A."/>
            <person name="Williams B."/>
            <person name="Antoshechkin I."/>
            <person name="Lee M.M."/>
            <person name="Goodwin Z."/>
            <person name="Lu X."/>
            <person name="Lewis E.E."/>
            <person name="Goodrich-Blair H."/>
            <person name="Stock S.P."/>
            <person name="Adams B.J."/>
            <person name="Sternberg P.W."/>
            <person name="Mortazavi A."/>
        </authorList>
    </citation>
    <scope>NUCLEOTIDE SEQUENCE [LARGE SCALE GENOMIC DNA]</scope>
    <source>
        <strain evidence="5 6">ALL</strain>
    </source>
</reference>
<dbReference type="PROSITE" id="PS00509">
    <property type="entry name" value="RAS_GTPASE_ACTIV_1"/>
    <property type="match status" value="1"/>
</dbReference>
<dbReference type="PANTHER" id="PTHR10194:SF148">
    <property type="entry name" value="GTPASE-ACTIVATING PROTEIN"/>
    <property type="match status" value="1"/>
</dbReference>
<feature type="domain" description="Ras-GAP" evidence="4">
    <location>
        <begin position="358"/>
        <end position="552"/>
    </location>
</feature>
<evidence type="ECO:0000256" key="2">
    <source>
        <dbReference type="SAM" id="MobiDB-lite"/>
    </source>
</evidence>
<dbReference type="PANTHER" id="PTHR10194">
    <property type="entry name" value="RAS GTPASE-ACTIVATING PROTEINS"/>
    <property type="match status" value="1"/>
</dbReference>
<dbReference type="Proteomes" id="UP000298663">
    <property type="component" value="Unassembled WGS sequence"/>
</dbReference>
<keyword evidence="6" id="KW-1185">Reference proteome</keyword>
<accession>A0A4U5LQS5</accession>
<feature type="domain" description="PH" evidence="3">
    <location>
        <begin position="607"/>
        <end position="714"/>
    </location>
</feature>
<dbReference type="PROSITE" id="PS50003">
    <property type="entry name" value="PH_DOMAIN"/>
    <property type="match status" value="1"/>
</dbReference>
<dbReference type="SMART" id="SM00323">
    <property type="entry name" value="RasGAP"/>
    <property type="match status" value="1"/>
</dbReference>
<dbReference type="SUPFAM" id="SSF50729">
    <property type="entry name" value="PH domain-like"/>
    <property type="match status" value="1"/>
</dbReference>
<dbReference type="InterPro" id="IPR039360">
    <property type="entry name" value="Ras_GTPase"/>
</dbReference>
<feature type="compositionally biased region" description="Low complexity" evidence="2">
    <location>
        <begin position="287"/>
        <end position="299"/>
    </location>
</feature>
<dbReference type="STRING" id="34508.A0A4U5LQS5"/>
<dbReference type="SMART" id="SM00233">
    <property type="entry name" value="PH"/>
    <property type="match status" value="1"/>
</dbReference>
<evidence type="ECO:0000256" key="1">
    <source>
        <dbReference type="ARBA" id="ARBA00022468"/>
    </source>
</evidence>
<dbReference type="Gene3D" id="1.10.506.10">
    <property type="entry name" value="GTPase Activation - p120gap, domain 1"/>
    <property type="match status" value="1"/>
</dbReference>
<dbReference type="InterPro" id="IPR035892">
    <property type="entry name" value="C2_domain_sf"/>
</dbReference>
<reference evidence="5 6" key="2">
    <citation type="journal article" date="2019" name="G3 (Bethesda)">
        <title>Hybrid Assembly of the Genome of the Entomopathogenic Nematode Steinernema carpocapsae Identifies the X-Chromosome.</title>
        <authorList>
            <person name="Serra L."/>
            <person name="Macchietto M."/>
            <person name="Macias-Munoz A."/>
            <person name="McGill C.J."/>
            <person name="Rodriguez I.M."/>
            <person name="Rodriguez B."/>
            <person name="Murad R."/>
            <person name="Mortazavi A."/>
        </authorList>
    </citation>
    <scope>NUCLEOTIDE SEQUENCE [LARGE SCALE GENOMIC DNA]</scope>
    <source>
        <strain evidence="5 6">ALL</strain>
    </source>
</reference>
<gene>
    <name evidence="5" type="ORF">L596_029773</name>
</gene>
<name>A0A4U5LQS5_STECR</name>
<dbReference type="OrthoDB" id="1562946at2759"/>
<comment type="caution">
    <text evidence="5">The sequence shown here is derived from an EMBL/GenBank/DDBJ whole genome shotgun (WGS) entry which is preliminary data.</text>
</comment>
<dbReference type="InterPro" id="IPR008936">
    <property type="entry name" value="Rho_GTPase_activation_prot"/>
</dbReference>
<dbReference type="SUPFAM" id="SSF48350">
    <property type="entry name" value="GTPase activation domain, GAP"/>
    <property type="match status" value="1"/>
</dbReference>
<evidence type="ECO:0008006" key="7">
    <source>
        <dbReference type="Google" id="ProtNLM"/>
    </source>
</evidence>
<dbReference type="CDD" id="cd05128">
    <property type="entry name" value="RasGAP_GAP1_like"/>
    <property type="match status" value="1"/>
</dbReference>
<dbReference type="EMBL" id="AZBU02000013">
    <property type="protein sequence ID" value="TKR58312.1"/>
    <property type="molecule type" value="Genomic_DNA"/>
</dbReference>
<proteinExistence type="predicted"/>
<evidence type="ECO:0000259" key="4">
    <source>
        <dbReference type="PROSITE" id="PS50018"/>
    </source>
</evidence>
<dbReference type="Gene3D" id="2.30.29.30">
    <property type="entry name" value="Pleckstrin-homology domain (PH domain)/Phosphotyrosine-binding domain (PTB)"/>
    <property type="match status" value="1"/>
</dbReference>
<dbReference type="AlphaFoldDB" id="A0A4U5LQS5"/>
<evidence type="ECO:0000313" key="5">
    <source>
        <dbReference type="EMBL" id="TKR58312.1"/>
    </source>
</evidence>
<dbReference type="InterPro" id="IPR023152">
    <property type="entry name" value="RasGAP_CS"/>
</dbReference>
<dbReference type="InterPro" id="IPR000008">
    <property type="entry name" value="C2_dom"/>
</dbReference>
<dbReference type="InterPro" id="IPR001936">
    <property type="entry name" value="RasGAP_dom"/>
</dbReference>
<organism evidence="5 6">
    <name type="scientific">Steinernema carpocapsae</name>
    <name type="common">Entomopathogenic nematode</name>
    <dbReference type="NCBI Taxonomy" id="34508"/>
    <lineage>
        <taxon>Eukaryota</taxon>
        <taxon>Metazoa</taxon>
        <taxon>Ecdysozoa</taxon>
        <taxon>Nematoda</taxon>
        <taxon>Chromadorea</taxon>
        <taxon>Rhabditida</taxon>
        <taxon>Tylenchina</taxon>
        <taxon>Panagrolaimomorpha</taxon>
        <taxon>Strongyloidoidea</taxon>
        <taxon>Steinernematidae</taxon>
        <taxon>Steinernema</taxon>
    </lineage>
</organism>
<dbReference type="Pfam" id="PF00168">
    <property type="entry name" value="C2"/>
    <property type="match status" value="1"/>
</dbReference>
<sequence>MSLREIRAGRQVLDGDLRLVEQLRVSLVQARNLPSSSNDANRSVSVLVKLDNYDVYQSTSAPKASSCVIADDLIHEIANNFSTMHLVVCESGNGRSPRSIGRVSLKKREIVRNSGKEMTVPLKRINRHNDVQGQICLDIRYDPEMGHIEVCVVDYAGLSRNDHLDLYLYVSVQGCCGGKFETKKLKIGPTRTSEPVFLECSCEAPRQRHRSSDTSGGISSSASTSAPFEGVFVEPELRLSLWHDVLGGLNSFFHGQIRIPLDHTSMRPRGNPQGPQWYHLKPRTPTDSQSSSDADLDAAMTPSSPTSLGDLKFRVWYTADHVLPLDRYGSLHRNLLNSLSFEPFSASLASVLQVLPTDLENIAKPLMKIFVQANLIRPFFRVLCSQYLATCQDVNTLFRNQSMASKIMYELMKFIGHQYLKLSLKPLIDMIYNERKCCEIDPCKLKPGDSLEQNTQNLVFYGEWAFSRVVNSNNRCPQPLKEIFSDLREVVAEFYPQRTDIQHLALSSFIIMRFFAAAILNPKLFGLRREQPDGDVLRTLVLLSKILQRLSNCVVSANPLTVKEQWLAPILNHFTDEEHQLAMVKFLDQISLASVSSETSASTESISVLKDGQMVERRTRADKKRCLKNLIHQKRRHVVLTESELTWQKIKVSEPSGEREPKGRFSLAEITAVTELTESKNAFRVVTPTAEVHFQANTSLEMNDWIALIQSQQRRHLRLMKRPSELSEWFDIDTEHELESIHMTLYEHAETLKHWKNSLDGSAQLPQGVTELPLELLTGSVVNCGEEGENSENVNVDAKERLYNTIQETLHSTLMIEKAHRQALTKFMNQVRSGQGTRENPIGQDDNYLLINSRLQKKVPI</sequence>
<feature type="region of interest" description="Disordered" evidence="2">
    <location>
        <begin position="263"/>
        <end position="303"/>
    </location>
</feature>
<evidence type="ECO:0000259" key="3">
    <source>
        <dbReference type="PROSITE" id="PS50003"/>
    </source>
</evidence>
<dbReference type="Pfam" id="PF00169">
    <property type="entry name" value="PH"/>
    <property type="match status" value="1"/>
</dbReference>
<dbReference type="InterPro" id="IPR011993">
    <property type="entry name" value="PH-like_dom_sf"/>
</dbReference>
<dbReference type="PROSITE" id="PS50018">
    <property type="entry name" value="RAS_GTPASE_ACTIV_2"/>
    <property type="match status" value="1"/>
</dbReference>
<dbReference type="Pfam" id="PF00616">
    <property type="entry name" value="RasGAP"/>
    <property type="match status" value="2"/>
</dbReference>
<dbReference type="InterPro" id="IPR001849">
    <property type="entry name" value="PH_domain"/>
</dbReference>
<evidence type="ECO:0000313" key="6">
    <source>
        <dbReference type="Proteomes" id="UP000298663"/>
    </source>
</evidence>